<dbReference type="Pfam" id="PF17805">
    <property type="entry name" value="AsnC_trans_reg2"/>
    <property type="match status" value="1"/>
</dbReference>
<dbReference type="InterPro" id="IPR050684">
    <property type="entry name" value="HTH-Siroheme_Decarb"/>
</dbReference>
<comment type="pathway">
    <text evidence="2">Porphyrin-containing compound metabolism.</text>
</comment>
<organism evidence="10 11">
    <name type="scientific">Methylomicrobium album BG8</name>
    <dbReference type="NCBI Taxonomy" id="686340"/>
    <lineage>
        <taxon>Bacteria</taxon>
        <taxon>Pseudomonadati</taxon>
        <taxon>Pseudomonadota</taxon>
        <taxon>Gammaproteobacteria</taxon>
        <taxon>Methylococcales</taxon>
        <taxon>Methylococcaceae</taxon>
        <taxon>Methylomicrobium</taxon>
    </lineage>
</organism>
<evidence type="ECO:0000313" key="11">
    <source>
        <dbReference type="Proteomes" id="UP000005090"/>
    </source>
</evidence>
<reference evidence="10 11" key="1">
    <citation type="journal article" date="2013" name="Genome Announc.">
        <title>Genome Sequence of the Obligate Gammaproteobacterial Methanotroph Methylomicrobium album Strain BG8.</title>
        <authorList>
            <person name="Kits K.D."/>
            <person name="Kalyuzhnaya M.G."/>
            <person name="Klotz M.G."/>
            <person name="Jetten M.S."/>
            <person name="Op den Camp H.J."/>
            <person name="Vuilleumier S."/>
            <person name="Bringel F."/>
            <person name="Dispirito A.A."/>
            <person name="Murrell J.C."/>
            <person name="Bruce D."/>
            <person name="Cheng J.F."/>
            <person name="Copeland A."/>
            <person name="Goodwin L."/>
            <person name="Hauser L."/>
            <person name="Lajus A."/>
            <person name="Land M.L."/>
            <person name="Lapidus A."/>
            <person name="Lucas S."/>
            <person name="Medigue C."/>
            <person name="Pitluck S."/>
            <person name="Woyke T."/>
            <person name="Zeytun A."/>
            <person name="Stein L.Y."/>
        </authorList>
    </citation>
    <scope>NUCLEOTIDE SEQUENCE [LARGE SCALE GENOMIC DNA]</scope>
    <source>
        <strain evidence="10 11">BG8</strain>
    </source>
</reference>
<evidence type="ECO:0000256" key="6">
    <source>
        <dbReference type="ARBA" id="ARBA00045291"/>
    </source>
</evidence>
<dbReference type="HOGENOM" id="CLU_112007_0_1_6"/>
<evidence type="ECO:0000313" key="10">
    <source>
        <dbReference type="EMBL" id="EIC30010.1"/>
    </source>
</evidence>
<keyword evidence="1" id="KW-0456">Lyase</keyword>
<dbReference type="PROSITE" id="PS00519">
    <property type="entry name" value="HTH_ASNC_1"/>
    <property type="match status" value="1"/>
</dbReference>
<dbReference type="PANTHER" id="PTHR43413:SF1">
    <property type="entry name" value="SIROHEME DECARBOXYLASE NIRL SUBUNIT"/>
    <property type="match status" value="1"/>
</dbReference>
<comment type="catalytic activity">
    <reaction evidence="7">
        <text>siroheme + 2 H(+) = 12,18-didecarboxysiroheme + 2 CO2</text>
        <dbReference type="Rhea" id="RHEA:19093"/>
        <dbReference type="ChEBI" id="CHEBI:15378"/>
        <dbReference type="ChEBI" id="CHEBI:16526"/>
        <dbReference type="ChEBI" id="CHEBI:60052"/>
        <dbReference type="ChEBI" id="CHEBI:140497"/>
        <dbReference type="EC" id="4.1.1.111"/>
    </reaction>
</comment>
<dbReference type="Gene3D" id="3.30.70.3460">
    <property type="match status" value="1"/>
</dbReference>
<feature type="domain" description="Siroheme decarboxylase NirL-like HTH" evidence="9">
    <location>
        <begin position="8"/>
        <end position="51"/>
    </location>
</feature>
<dbReference type="Proteomes" id="UP000005090">
    <property type="component" value="Chromosome"/>
</dbReference>
<dbReference type="EC" id="4.1.1.111" evidence="5"/>
<evidence type="ECO:0000256" key="3">
    <source>
        <dbReference type="ARBA" id="ARBA00023457"/>
    </source>
</evidence>
<comment type="subunit">
    <text evidence="4">Probably forms a complex composed of NirD, NirL, NirG and NirH. All proteins are required for the total conversion of siroheme to didecarboxysiroheme.</text>
</comment>
<comment type="function">
    <text evidence="6">Involved in heme d1 biosynthesis. Catalyzes the decarboxylation of siroheme into didecarboxysiroheme.</text>
</comment>
<dbReference type="eggNOG" id="COG1522">
    <property type="taxonomic scope" value="Bacteria"/>
</dbReference>
<comment type="similarity">
    <text evidence="3">Belongs to the Ahb/Nir family.</text>
</comment>
<evidence type="ECO:0000256" key="5">
    <source>
        <dbReference type="ARBA" id="ARBA00023471"/>
    </source>
</evidence>
<evidence type="ECO:0000256" key="2">
    <source>
        <dbReference type="ARBA" id="ARBA00023444"/>
    </source>
</evidence>
<protein>
    <recommendedName>
        <fullName evidence="5">siroheme decarboxylase</fullName>
        <ecNumber evidence="5">4.1.1.111</ecNumber>
    </recommendedName>
</protein>
<dbReference type="RefSeq" id="WP_005372322.1">
    <property type="nucleotide sequence ID" value="NZ_CM001475.1"/>
</dbReference>
<evidence type="ECO:0000259" key="9">
    <source>
        <dbReference type="Pfam" id="PF22451"/>
    </source>
</evidence>
<proteinExistence type="inferred from homology"/>
<dbReference type="GO" id="GO:0016829">
    <property type="term" value="F:lyase activity"/>
    <property type="evidence" value="ECO:0007669"/>
    <property type="project" value="UniProtKB-KW"/>
</dbReference>
<dbReference type="SUPFAM" id="SSF46785">
    <property type="entry name" value="Winged helix' DNA-binding domain"/>
    <property type="match status" value="1"/>
</dbReference>
<dbReference type="EMBL" id="CM001475">
    <property type="protein sequence ID" value="EIC30010.1"/>
    <property type="molecule type" value="Genomic_DNA"/>
</dbReference>
<evidence type="ECO:0000256" key="1">
    <source>
        <dbReference type="ARBA" id="ARBA00023239"/>
    </source>
</evidence>
<keyword evidence="11" id="KW-1185">Reference proteome</keyword>
<dbReference type="PANTHER" id="PTHR43413">
    <property type="entry name" value="TRANSCRIPTIONAL REGULATOR, ASNC FAMILY"/>
    <property type="match status" value="1"/>
</dbReference>
<sequence length="169" mass="19404">MLDARDFELLAAIQLGLPISPRPYRDIGLALGMTETEVIARLTVLKRIGLIKRLGVIVKHRQLGYRANAMIVWNIPDAFVKEIGRRISQAPFVTLCYQRPRTLEWPYNLYCMIHGKDRDTVLQQLEQLGADCNLDRFDRQILFSRRCFKQRGALYRTPEPAAPAELAHG</sequence>
<name>H8GGP7_METAL</name>
<dbReference type="InterPro" id="IPR019885">
    <property type="entry name" value="Tscrpt_reg_HTH_AsnC-type_CS"/>
</dbReference>
<dbReference type="STRING" id="686340.Metal_2270"/>
<accession>H8GGP7</accession>
<evidence type="ECO:0000256" key="4">
    <source>
        <dbReference type="ARBA" id="ARBA00023465"/>
    </source>
</evidence>
<evidence type="ECO:0000256" key="7">
    <source>
        <dbReference type="ARBA" id="ARBA00048470"/>
    </source>
</evidence>
<gene>
    <name evidence="10" type="ORF">Metal_2270</name>
</gene>
<feature type="domain" description="Siroheme decarboxylase AsnC-like ligand binding" evidence="8">
    <location>
        <begin position="62"/>
        <end position="149"/>
    </location>
</feature>
<evidence type="ECO:0000259" key="8">
    <source>
        <dbReference type="Pfam" id="PF17805"/>
    </source>
</evidence>
<dbReference type="InterPro" id="IPR040523">
    <property type="entry name" value="AsnC_trans_reg2"/>
</dbReference>
<dbReference type="InterPro" id="IPR053953">
    <property type="entry name" value="NirdL-like_HTH"/>
</dbReference>
<dbReference type="Pfam" id="PF22451">
    <property type="entry name" value="NirdL-like_HTH"/>
    <property type="match status" value="1"/>
</dbReference>
<dbReference type="InterPro" id="IPR036390">
    <property type="entry name" value="WH_DNA-bd_sf"/>
</dbReference>
<dbReference type="AlphaFoldDB" id="H8GGP7"/>